<dbReference type="Proteomes" id="UP000249464">
    <property type="component" value="Unassembled WGS sequence"/>
</dbReference>
<evidence type="ECO:0000313" key="3">
    <source>
        <dbReference type="Proteomes" id="UP000249464"/>
    </source>
</evidence>
<keyword evidence="1" id="KW-0812">Transmembrane</keyword>
<dbReference type="AlphaFoldDB" id="A0A2X0MDV6"/>
<protein>
    <submittedName>
        <fullName evidence="2">BQ5605_C004g03097 protein</fullName>
    </submittedName>
</protein>
<organism evidence="2 3">
    <name type="scientific">Microbotryum silenes-dioicae</name>
    <dbReference type="NCBI Taxonomy" id="796604"/>
    <lineage>
        <taxon>Eukaryota</taxon>
        <taxon>Fungi</taxon>
        <taxon>Dikarya</taxon>
        <taxon>Basidiomycota</taxon>
        <taxon>Pucciniomycotina</taxon>
        <taxon>Microbotryomycetes</taxon>
        <taxon>Microbotryales</taxon>
        <taxon>Microbotryaceae</taxon>
        <taxon>Microbotryum</taxon>
    </lineage>
</organism>
<keyword evidence="1" id="KW-0472">Membrane</keyword>
<dbReference type="EMBL" id="FQNC01000046">
    <property type="protein sequence ID" value="SGY70056.1"/>
    <property type="molecule type" value="Genomic_DNA"/>
</dbReference>
<keyword evidence="1" id="KW-1133">Transmembrane helix</keyword>
<evidence type="ECO:0000256" key="1">
    <source>
        <dbReference type="SAM" id="Phobius"/>
    </source>
</evidence>
<sequence length="100" mass="11342">MRRALHSRTFASSRAICADPSDLTCRKGMLSRLIDFYIISCSRLTFRSFGRKAPNFAFIVVLAEFLDTPMLSFVLLQLEPLFRYDSREWSGESNPTAGLG</sequence>
<keyword evidence="3" id="KW-1185">Reference proteome</keyword>
<reference evidence="2 3" key="1">
    <citation type="submission" date="2016-11" db="EMBL/GenBank/DDBJ databases">
        <authorList>
            <person name="Jaros S."/>
            <person name="Januszkiewicz K."/>
            <person name="Wedrychowicz H."/>
        </authorList>
    </citation>
    <scope>NUCLEOTIDE SEQUENCE [LARGE SCALE GENOMIC DNA]</scope>
</reference>
<feature type="transmembrane region" description="Helical" evidence="1">
    <location>
        <begin position="56"/>
        <end position="78"/>
    </location>
</feature>
<proteinExistence type="predicted"/>
<evidence type="ECO:0000313" key="2">
    <source>
        <dbReference type="EMBL" id="SGY70056.1"/>
    </source>
</evidence>
<gene>
    <name evidence="2" type="primary">BQ5605_C004g03097</name>
    <name evidence="2" type="ORF">BQ5605_C004G03097</name>
</gene>
<accession>A0A2X0MDV6</accession>
<name>A0A2X0MDV6_9BASI</name>